<evidence type="ECO:0000313" key="1">
    <source>
        <dbReference type="EMBL" id="CAB4834622.1"/>
    </source>
</evidence>
<reference evidence="1" key="1">
    <citation type="submission" date="2020-05" db="EMBL/GenBank/DDBJ databases">
        <authorList>
            <person name="Chiriac C."/>
            <person name="Salcher M."/>
            <person name="Ghai R."/>
            <person name="Kavagutti S V."/>
        </authorList>
    </citation>
    <scope>NUCLEOTIDE SEQUENCE</scope>
</reference>
<sequence>MINPRPRHQRKSSVVVALRRIMTIRANRATTAIAAANTAKSSLVAKLMILREAPAKTAPAKSGVTISPPALVVLLGT</sequence>
<name>A0A6J7ANT9_9ZZZZ</name>
<organism evidence="1">
    <name type="scientific">freshwater metagenome</name>
    <dbReference type="NCBI Taxonomy" id="449393"/>
    <lineage>
        <taxon>unclassified sequences</taxon>
        <taxon>metagenomes</taxon>
        <taxon>ecological metagenomes</taxon>
    </lineage>
</organism>
<accession>A0A6J7ANT9</accession>
<gene>
    <name evidence="1" type="ORF">UFOPK3204_01552</name>
</gene>
<dbReference type="EMBL" id="CAFABK010000099">
    <property type="protein sequence ID" value="CAB4834622.1"/>
    <property type="molecule type" value="Genomic_DNA"/>
</dbReference>
<proteinExistence type="predicted"/>
<protein>
    <submittedName>
        <fullName evidence="1">Unannotated protein</fullName>
    </submittedName>
</protein>
<dbReference type="AlphaFoldDB" id="A0A6J7ANT9"/>